<evidence type="ECO:0000313" key="2">
    <source>
        <dbReference type="EMBL" id="TVU38621.1"/>
    </source>
</evidence>
<dbReference type="PROSITE" id="PS50181">
    <property type="entry name" value="FBOX"/>
    <property type="match status" value="1"/>
</dbReference>
<evidence type="ECO:0000259" key="1">
    <source>
        <dbReference type="PROSITE" id="PS50181"/>
    </source>
</evidence>
<dbReference type="AlphaFoldDB" id="A0A5J9VSR7"/>
<feature type="domain" description="F-box" evidence="1">
    <location>
        <begin position="16"/>
        <end position="63"/>
    </location>
</feature>
<dbReference type="PANTHER" id="PTHR34591:SF21">
    <property type="entry name" value="F-BOX DOMAIN CONTAINING PROTEIN, EXPRESSED"/>
    <property type="match status" value="1"/>
</dbReference>
<proteinExistence type="predicted"/>
<dbReference type="EMBL" id="RWGY01000007">
    <property type="protein sequence ID" value="TVU38621.1"/>
    <property type="molecule type" value="Genomic_DNA"/>
</dbReference>
<dbReference type="OrthoDB" id="627403at2759"/>
<keyword evidence="3" id="KW-1185">Reference proteome</keyword>
<gene>
    <name evidence="2" type="ORF">EJB05_12005</name>
</gene>
<reference evidence="2 3" key="1">
    <citation type="journal article" date="2019" name="Sci. Rep.">
        <title>A high-quality genome of Eragrostis curvula grass provides insights into Poaceae evolution and supports new strategies to enhance forage quality.</title>
        <authorList>
            <person name="Carballo J."/>
            <person name="Santos B.A.C.M."/>
            <person name="Zappacosta D."/>
            <person name="Garbus I."/>
            <person name="Selva J.P."/>
            <person name="Gallo C.A."/>
            <person name="Diaz A."/>
            <person name="Albertini E."/>
            <person name="Caccamo M."/>
            <person name="Echenique V."/>
        </authorList>
    </citation>
    <scope>NUCLEOTIDE SEQUENCE [LARGE SCALE GENOMIC DNA]</scope>
    <source>
        <strain evidence="3">cv. Victoria</strain>
        <tissue evidence="2">Leaf</tissue>
    </source>
</reference>
<organism evidence="2 3">
    <name type="scientific">Eragrostis curvula</name>
    <name type="common">weeping love grass</name>
    <dbReference type="NCBI Taxonomy" id="38414"/>
    <lineage>
        <taxon>Eukaryota</taxon>
        <taxon>Viridiplantae</taxon>
        <taxon>Streptophyta</taxon>
        <taxon>Embryophyta</taxon>
        <taxon>Tracheophyta</taxon>
        <taxon>Spermatophyta</taxon>
        <taxon>Magnoliopsida</taxon>
        <taxon>Liliopsida</taxon>
        <taxon>Poales</taxon>
        <taxon>Poaceae</taxon>
        <taxon>PACMAD clade</taxon>
        <taxon>Chloridoideae</taxon>
        <taxon>Eragrostideae</taxon>
        <taxon>Eragrostidinae</taxon>
        <taxon>Eragrostis</taxon>
    </lineage>
</organism>
<sequence>MSLGFARASLGTQPPKAATLTLPADALAAVLARLPARSLAVSRCVCAAWRDLVDEHRLLLPRLLPHSVHGIFLVYDTGHGHPHLFARPTAAGPRPRIGDEFGIDSAVSRYSHEYGTVVDHCDGLVLYTNATPAMFVCNPATRRCVRLPACPAAHWIRDRCAYLSFDPATSPHYKVLVAPHVPAEHHAGRLMEWPPSPWTWHVFSSKEGQWGEMTFVREGEAAGTVGGLQVNASDTASAWWFSATQWQGSLYLHFRREYVLRMPLSSDQKYRVIKSPIYGDDSYVGARPHLGKSEKGMYFATNHYKHCQLRVWFLHESRDGTEWVLMHQVDLKPCVFWARTMETAAAAAATGNPEQPFVGSSWLLDDCGSIVETKKTAFHWSEDESEWDSDDDNIVDAPAQHSDEEIPLQTSWDAVPRVCRFLGFHPYKDVVFLSASYVGMAYHLNSSKLQHLGNMRPQGWCTGVTESFVYTPCLIGDF</sequence>
<dbReference type="PANTHER" id="PTHR34591">
    <property type="entry name" value="OS03G0653100 PROTEIN-RELATED"/>
    <property type="match status" value="1"/>
</dbReference>
<dbReference type="Pfam" id="PF00646">
    <property type="entry name" value="F-box"/>
    <property type="match status" value="1"/>
</dbReference>
<comment type="caution">
    <text evidence="2">The sequence shown here is derived from an EMBL/GenBank/DDBJ whole genome shotgun (WGS) entry which is preliminary data.</text>
</comment>
<dbReference type="SUPFAM" id="SSF81383">
    <property type="entry name" value="F-box domain"/>
    <property type="match status" value="1"/>
</dbReference>
<dbReference type="Proteomes" id="UP000324897">
    <property type="component" value="Chromosome 4"/>
</dbReference>
<protein>
    <recommendedName>
        <fullName evidence="1">F-box domain-containing protein</fullName>
    </recommendedName>
</protein>
<name>A0A5J9VSR7_9POAL</name>
<evidence type="ECO:0000313" key="3">
    <source>
        <dbReference type="Proteomes" id="UP000324897"/>
    </source>
</evidence>
<dbReference type="Gramene" id="TVU38621">
    <property type="protein sequence ID" value="TVU38621"/>
    <property type="gene ID" value="EJB05_12005"/>
</dbReference>
<dbReference type="InterPro" id="IPR001810">
    <property type="entry name" value="F-box_dom"/>
</dbReference>
<dbReference type="SMART" id="SM00256">
    <property type="entry name" value="FBOX"/>
    <property type="match status" value="1"/>
</dbReference>
<dbReference type="Gene3D" id="1.20.1280.50">
    <property type="match status" value="1"/>
</dbReference>
<accession>A0A5J9VSR7</accession>
<feature type="non-terminal residue" evidence="2">
    <location>
        <position position="1"/>
    </location>
</feature>
<dbReference type="InterPro" id="IPR036047">
    <property type="entry name" value="F-box-like_dom_sf"/>
</dbReference>